<dbReference type="AlphaFoldDB" id="A0A6M1RME0"/>
<protein>
    <recommendedName>
        <fullName evidence="9">Lipoprotein signal peptidase</fullName>
        <ecNumber evidence="9">3.4.23.36</ecNumber>
    </recommendedName>
    <alternativeName>
        <fullName evidence="9">Prolipoprotein signal peptidase</fullName>
    </alternativeName>
    <alternativeName>
        <fullName evidence="9">Signal peptidase II</fullName>
        <shortName evidence="9">SPase II</shortName>
    </alternativeName>
</protein>
<dbReference type="Pfam" id="PF01252">
    <property type="entry name" value="Peptidase_A8"/>
    <property type="match status" value="1"/>
</dbReference>
<feature type="active site" evidence="9">
    <location>
        <position position="143"/>
    </location>
</feature>
<evidence type="ECO:0000256" key="2">
    <source>
        <dbReference type="ARBA" id="ARBA00022475"/>
    </source>
</evidence>
<evidence type="ECO:0000256" key="9">
    <source>
        <dbReference type="HAMAP-Rule" id="MF_00161"/>
    </source>
</evidence>
<accession>A0A6M1RME0</accession>
<keyword evidence="2 9" id="KW-1003">Cell membrane</keyword>
<dbReference type="NCBIfam" id="TIGR00077">
    <property type="entry name" value="lspA"/>
    <property type="match status" value="1"/>
</dbReference>
<feature type="transmembrane region" description="Helical" evidence="9">
    <location>
        <begin position="68"/>
        <end position="84"/>
    </location>
</feature>
<reference evidence="12 13" key="1">
    <citation type="submission" date="2020-02" db="EMBL/GenBank/DDBJ databases">
        <title>Draft genome sequence of Limisphaera ngatamarikiensis NGM72.4T, a thermophilic Verrucomicrobia grouped in subdivision 3.</title>
        <authorList>
            <person name="Carere C.R."/>
            <person name="Steen J."/>
            <person name="Hugenholtz P."/>
            <person name="Stott M.B."/>
        </authorList>
    </citation>
    <scope>NUCLEOTIDE SEQUENCE [LARGE SCALE GENOMIC DNA]</scope>
    <source>
        <strain evidence="12 13">NGM72.4</strain>
    </source>
</reference>
<dbReference type="PRINTS" id="PR00781">
    <property type="entry name" value="LIPOSIGPTASE"/>
</dbReference>
<dbReference type="HAMAP" id="MF_00161">
    <property type="entry name" value="LspA"/>
    <property type="match status" value="1"/>
</dbReference>
<comment type="function">
    <text evidence="9">This protein specifically catalyzes the removal of signal peptides from prolipoproteins.</text>
</comment>
<comment type="caution">
    <text evidence="9">Lacks conserved residue(s) required for the propagation of feature annotation.</text>
</comment>
<organism evidence="12 13">
    <name type="scientific">Limisphaera ngatamarikiensis</name>
    <dbReference type="NCBI Taxonomy" id="1324935"/>
    <lineage>
        <taxon>Bacteria</taxon>
        <taxon>Pseudomonadati</taxon>
        <taxon>Verrucomicrobiota</taxon>
        <taxon>Verrucomicrobiia</taxon>
        <taxon>Limisphaerales</taxon>
        <taxon>Limisphaeraceae</taxon>
        <taxon>Limisphaera</taxon>
    </lineage>
</organism>
<evidence type="ECO:0000256" key="5">
    <source>
        <dbReference type="ARBA" id="ARBA00022750"/>
    </source>
</evidence>
<dbReference type="Proteomes" id="UP000477311">
    <property type="component" value="Unassembled WGS sequence"/>
</dbReference>
<comment type="caution">
    <text evidence="12">The sequence shown here is derived from an EMBL/GenBank/DDBJ whole genome shotgun (WGS) entry which is preliminary data.</text>
</comment>
<keyword evidence="4 9" id="KW-0812">Transmembrane</keyword>
<dbReference type="GO" id="GO:0004190">
    <property type="term" value="F:aspartic-type endopeptidase activity"/>
    <property type="evidence" value="ECO:0007669"/>
    <property type="project" value="UniProtKB-UniRule"/>
</dbReference>
<dbReference type="EMBL" id="JAAKYA010000024">
    <property type="protein sequence ID" value="NGO38607.1"/>
    <property type="molecule type" value="Genomic_DNA"/>
</dbReference>
<evidence type="ECO:0000256" key="8">
    <source>
        <dbReference type="ARBA" id="ARBA00023136"/>
    </source>
</evidence>
<keyword evidence="6 9" id="KW-0378">Hydrolase</keyword>
<evidence type="ECO:0000256" key="4">
    <source>
        <dbReference type="ARBA" id="ARBA00022692"/>
    </source>
</evidence>
<dbReference type="GO" id="GO:0006508">
    <property type="term" value="P:proteolysis"/>
    <property type="evidence" value="ECO:0007669"/>
    <property type="project" value="UniProtKB-KW"/>
</dbReference>
<proteinExistence type="inferred from homology"/>
<feature type="transmembrane region" description="Helical" evidence="9">
    <location>
        <begin position="134"/>
        <end position="158"/>
    </location>
</feature>
<dbReference type="InterPro" id="IPR001872">
    <property type="entry name" value="Peptidase_A8"/>
</dbReference>
<comment type="subcellular location">
    <subcellularLocation>
        <location evidence="9">Cell membrane</location>
        <topology evidence="9">Multi-pass membrane protein</topology>
    </subcellularLocation>
</comment>
<keyword evidence="5 9" id="KW-0064">Aspartyl protease</keyword>
<dbReference type="GO" id="GO:0005886">
    <property type="term" value="C:plasma membrane"/>
    <property type="evidence" value="ECO:0007669"/>
    <property type="project" value="UniProtKB-SubCell"/>
</dbReference>
<comment type="catalytic activity">
    <reaction evidence="9">
        <text>Release of signal peptides from bacterial membrane prolipoproteins. Hydrolyzes -Xaa-Yaa-Zaa-|-(S,diacylglyceryl)Cys-, in which Xaa is hydrophobic (preferably Leu), and Yaa (Ala or Ser) and Zaa (Gly or Ala) have small, neutral side chains.</text>
        <dbReference type="EC" id="3.4.23.36"/>
    </reaction>
</comment>
<feature type="active site" evidence="9">
    <location>
        <position position="120"/>
    </location>
</feature>
<dbReference type="PANTHER" id="PTHR33695">
    <property type="entry name" value="LIPOPROTEIN SIGNAL PEPTIDASE"/>
    <property type="match status" value="1"/>
</dbReference>
<evidence type="ECO:0000313" key="13">
    <source>
        <dbReference type="Proteomes" id="UP000477311"/>
    </source>
</evidence>
<evidence type="ECO:0000256" key="7">
    <source>
        <dbReference type="ARBA" id="ARBA00022989"/>
    </source>
</evidence>
<feature type="region of interest" description="Disordered" evidence="11">
    <location>
        <begin position="166"/>
        <end position="191"/>
    </location>
</feature>
<keyword evidence="3 9" id="KW-0645">Protease</keyword>
<dbReference type="UniPathway" id="UPA00665"/>
<dbReference type="EC" id="3.4.23.36" evidence="9"/>
<comment type="similarity">
    <text evidence="1 9 10">Belongs to the peptidase A8 family.</text>
</comment>
<evidence type="ECO:0000256" key="6">
    <source>
        <dbReference type="ARBA" id="ARBA00022801"/>
    </source>
</evidence>
<evidence type="ECO:0000256" key="11">
    <source>
        <dbReference type="SAM" id="MobiDB-lite"/>
    </source>
</evidence>
<evidence type="ECO:0000313" key="12">
    <source>
        <dbReference type="EMBL" id="NGO38607.1"/>
    </source>
</evidence>
<keyword evidence="8 9" id="KW-0472">Membrane</keyword>
<comment type="pathway">
    <text evidence="9">Protein modification; lipoprotein biosynthesis (signal peptide cleavage).</text>
</comment>
<evidence type="ECO:0000256" key="3">
    <source>
        <dbReference type="ARBA" id="ARBA00022670"/>
    </source>
</evidence>
<sequence>MSRFWATPGRRTASVAVSLFALDQLTKAWVLGRLPYGEEQSVVHGFFKLVHWGNTGAAWSLLRGYNDLLALVAILALVLLWWYRHHFELQSLGGQVAFGAVLGGIAGNLLDRLRVGHVIDFLYFYLPRSDGTEWGFPAFNVADSAICLGVATLFWLSWRAGARLKPRDSVPEAPSPDSTSTPPPPSPPSTP</sequence>
<gene>
    <name evidence="9 12" type="primary">lspA</name>
    <name evidence="12" type="ORF">G4L39_04220</name>
</gene>
<evidence type="ECO:0000256" key="10">
    <source>
        <dbReference type="RuleBase" id="RU004181"/>
    </source>
</evidence>
<feature type="compositionally biased region" description="Pro residues" evidence="11">
    <location>
        <begin position="181"/>
        <end position="191"/>
    </location>
</feature>
<keyword evidence="13" id="KW-1185">Reference proteome</keyword>
<dbReference type="PANTHER" id="PTHR33695:SF1">
    <property type="entry name" value="LIPOPROTEIN SIGNAL PEPTIDASE"/>
    <property type="match status" value="1"/>
</dbReference>
<keyword evidence="7 9" id="KW-1133">Transmembrane helix</keyword>
<name>A0A6M1RME0_9BACT</name>
<evidence type="ECO:0000256" key="1">
    <source>
        <dbReference type="ARBA" id="ARBA00006139"/>
    </source>
</evidence>